<keyword evidence="1" id="KW-0614">Plasmid</keyword>
<proteinExistence type="predicted"/>
<sequence>MEINLTLSNETIKDILLQCGFPATEENIGRIDYSCLTDMLYTDLFENLVHLIQTYGSEQLNAK</sequence>
<accession>A0ABC8DFM6</accession>
<reference evidence="1 2" key="1">
    <citation type="submission" date="2018-06" db="EMBL/GenBank/DDBJ databases">
        <title>Complete Genome Sequence of Bacillus velezensis DSYZ, a Plant Growth-Promoting Rhizobacterium with Antifungal Activity.</title>
        <authorList>
            <person name="Du B."/>
            <person name="Ding Y."/>
            <person name="Liu K."/>
            <person name="Yao L."/>
            <person name="Wang C."/>
            <person name="Li H."/>
            <person name="Liu H."/>
        </authorList>
    </citation>
    <scope>NUCLEOTIDE SEQUENCE [LARGE SCALE GENOMIC DNA]</scope>
    <source>
        <strain evidence="1 2">DSYZ</strain>
        <plasmid evidence="2">pdsyz</plasmid>
    </source>
</reference>
<gene>
    <name evidence="1" type="ORF">BVDSYZ_21790</name>
</gene>
<dbReference type="EMBL" id="CP030151">
    <property type="protein sequence ID" value="AWX74679.1"/>
    <property type="molecule type" value="Genomic_DNA"/>
</dbReference>
<protein>
    <submittedName>
        <fullName evidence="1">Uncharacterized protein</fullName>
    </submittedName>
</protein>
<evidence type="ECO:0000313" key="2">
    <source>
        <dbReference type="Proteomes" id="UP000250069"/>
    </source>
</evidence>
<dbReference type="Proteomes" id="UP000250069">
    <property type="component" value="Plasmid pdsyz"/>
</dbReference>
<geneLocation type="plasmid" evidence="2">
    <name>pdsyz</name>
</geneLocation>
<name>A0ABC8DFM6_BACVE</name>
<evidence type="ECO:0000313" key="1">
    <source>
        <dbReference type="EMBL" id="AWX74679.1"/>
    </source>
</evidence>
<dbReference type="AlphaFoldDB" id="A0ABC8DFM6"/>
<organism evidence="1 2">
    <name type="scientific">Bacillus velezensis</name>
    <dbReference type="NCBI Taxonomy" id="492670"/>
    <lineage>
        <taxon>Bacteria</taxon>
        <taxon>Bacillati</taxon>
        <taxon>Bacillota</taxon>
        <taxon>Bacilli</taxon>
        <taxon>Bacillales</taxon>
        <taxon>Bacillaceae</taxon>
        <taxon>Bacillus</taxon>
        <taxon>Bacillus amyloliquefaciens group</taxon>
    </lineage>
</organism>